<evidence type="ECO:0000256" key="1">
    <source>
        <dbReference type="SAM" id="MobiDB-lite"/>
    </source>
</evidence>
<organism evidence="2">
    <name type="scientific">Aureoumbra lagunensis</name>
    <dbReference type="NCBI Taxonomy" id="44058"/>
    <lineage>
        <taxon>Eukaryota</taxon>
        <taxon>Sar</taxon>
        <taxon>Stramenopiles</taxon>
        <taxon>Ochrophyta</taxon>
        <taxon>Pelagophyceae</taxon>
        <taxon>Pelagomonadales</taxon>
        <taxon>Aureoumbra</taxon>
    </lineage>
</organism>
<feature type="region of interest" description="Disordered" evidence="1">
    <location>
        <begin position="263"/>
        <end position="282"/>
    </location>
</feature>
<name>A0A7S3NL09_9STRA</name>
<feature type="compositionally biased region" description="Basic and acidic residues" evidence="1">
    <location>
        <begin position="237"/>
        <end position="250"/>
    </location>
</feature>
<accession>A0A7S3NL09</accession>
<evidence type="ECO:0000313" key="2">
    <source>
        <dbReference type="EMBL" id="CAE0364640.1"/>
    </source>
</evidence>
<feature type="region of interest" description="Disordered" evidence="1">
    <location>
        <begin position="233"/>
        <end position="253"/>
    </location>
</feature>
<protein>
    <submittedName>
        <fullName evidence="2">Uncharacterized protein</fullName>
    </submittedName>
</protein>
<gene>
    <name evidence="2" type="ORF">ALAG00032_LOCUS5381</name>
</gene>
<feature type="compositionally biased region" description="Basic and acidic residues" evidence="1">
    <location>
        <begin position="265"/>
        <end position="282"/>
    </location>
</feature>
<proteinExistence type="predicted"/>
<dbReference type="EMBL" id="HBIJ01007601">
    <property type="protein sequence ID" value="CAE0364640.1"/>
    <property type="molecule type" value="Transcribed_RNA"/>
</dbReference>
<reference evidence="2" key="1">
    <citation type="submission" date="2021-01" db="EMBL/GenBank/DDBJ databases">
        <authorList>
            <person name="Corre E."/>
            <person name="Pelletier E."/>
            <person name="Niang G."/>
            <person name="Scheremetjew M."/>
            <person name="Finn R."/>
            <person name="Kale V."/>
            <person name="Holt S."/>
            <person name="Cochrane G."/>
            <person name="Meng A."/>
            <person name="Brown T."/>
            <person name="Cohen L."/>
        </authorList>
    </citation>
    <scope>NUCLEOTIDE SEQUENCE</scope>
    <source>
        <strain evidence="2">CCMP1510</strain>
    </source>
</reference>
<sequence length="282" mass="31905">MKCSSLFFTGCKSSSASGREEKNEKNVADLVLVVMRNLEKSKIRIGKVDYQRSKKKKLLLEFPLDGRPCLYYQIIVEEFRAEKWRSLKTERKGIDFAITARHERYHIAVSSGAGAWLAIPEIITQPQRADRAELSARLLKFLENDVLPPSNIMIRIRQSLLTCGQEIAVAGKIIQNSISPAYFFDLLHDHTSSSEASLLREACFSLFSPQQEKGCILIASAANFAHFLPQAQEEEEHGEHGELVEEDRPSDPSFVIGDVQLITTQHDDNDTNDKEEERTIKV</sequence>
<dbReference type="AlphaFoldDB" id="A0A7S3NL09"/>